<dbReference type="HOGENOM" id="CLU_2671516_0_0_1"/>
<evidence type="ECO:0000313" key="3">
    <source>
        <dbReference type="Proteomes" id="UP000002668"/>
    </source>
</evidence>
<reference evidence="3" key="1">
    <citation type="journal article" date="2011" name="Nat. Commun.">
        <title>Effector diversification within compartments of the Leptosphaeria maculans genome affected by Repeat-Induced Point mutations.</title>
        <authorList>
            <person name="Rouxel T."/>
            <person name="Grandaubert J."/>
            <person name="Hane J.K."/>
            <person name="Hoede C."/>
            <person name="van de Wouw A.P."/>
            <person name="Couloux A."/>
            <person name="Dominguez V."/>
            <person name="Anthouard V."/>
            <person name="Bally P."/>
            <person name="Bourras S."/>
            <person name="Cozijnsen A.J."/>
            <person name="Ciuffetti L.M."/>
            <person name="Degrave A."/>
            <person name="Dilmaghani A."/>
            <person name="Duret L."/>
            <person name="Fudal I."/>
            <person name="Goodwin S.B."/>
            <person name="Gout L."/>
            <person name="Glaser N."/>
            <person name="Linglin J."/>
            <person name="Kema G.H.J."/>
            <person name="Lapalu N."/>
            <person name="Lawrence C.B."/>
            <person name="May K."/>
            <person name="Meyer M."/>
            <person name="Ollivier B."/>
            <person name="Poulain J."/>
            <person name="Schoch C.L."/>
            <person name="Simon A."/>
            <person name="Spatafora J.W."/>
            <person name="Stachowiak A."/>
            <person name="Turgeon B.G."/>
            <person name="Tyler B.M."/>
            <person name="Vincent D."/>
            <person name="Weissenbach J."/>
            <person name="Amselem J."/>
            <person name="Quesneville H."/>
            <person name="Oliver R.P."/>
            <person name="Wincker P."/>
            <person name="Balesdent M.-H."/>
            <person name="Howlett B.J."/>
        </authorList>
    </citation>
    <scope>NUCLEOTIDE SEQUENCE [LARGE SCALE GENOMIC DNA]</scope>
    <source>
        <strain evidence="3">JN3 / isolate v23.1.3 / race Av1-4-5-6-7-8</strain>
    </source>
</reference>
<sequence>MHPHAILHRPTARINLPTPSPTHQLLRPSSIIANHPTNDQIFPFALSCKLRKEKQCGIGNDGRADVKVQRWKMVS</sequence>
<feature type="region of interest" description="Disordered" evidence="1">
    <location>
        <begin position="1"/>
        <end position="20"/>
    </location>
</feature>
<evidence type="ECO:0000313" key="2">
    <source>
        <dbReference type="EMBL" id="CBX96445.1"/>
    </source>
</evidence>
<gene>
    <name evidence="2" type="ORF">LEMA_uP107100.1</name>
</gene>
<keyword evidence="3" id="KW-1185">Reference proteome</keyword>
<dbReference type="EMBL" id="FP929129">
    <property type="protein sequence ID" value="CBX96445.1"/>
    <property type="molecule type" value="Genomic_DNA"/>
</dbReference>
<dbReference type="Proteomes" id="UP000002668">
    <property type="component" value="Genome"/>
</dbReference>
<protein>
    <submittedName>
        <fullName evidence="2">Predicted protein</fullName>
    </submittedName>
</protein>
<dbReference type="InParanoid" id="E4ZZ10"/>
<dbReference type="VEuPathDB" id="FungiDB:LEMA_uP107100.1"/>
<dbReference type="AlphaFoldDB" id="E4ZZ10"/>
<proteinExistence type="predicted"/>
<evidence type="ECO:0000256" key="1">
    <source>
        <dbReference type="SAM" id="MobiDB-lite"/>
    </source>
</evidence>
<accession>E4ZZ10</accession>
<organism evidence="3">
    <name type="scientific">Leptosphaeria maculans (strain JN3 / isolate v23.1.3 / race Av1-4-5-6-7-8)</name>
    <name type="common">Blackleg fungus</name>
    <name type="synonym">Phoma lingam</name>
    <dbReference type="NCBI Taxonomy" id="985895"/>
    <lineage>
        <taxon>Eukaryota</taxon>
        <taxon>Fungi</taxon>
        <taxon>Dikarya</taxon>
        <taxon>Ascomycota</taxon>
        <taxon>Pezizomycotina</taxon>
        <taxon>Dothideomycetes</taxon>
        <taxon>Pleosporomycetidae</taxon>
        <taxon>Pleosporales</taxon>
        <taxon>Pleosporineae</taxon>
        <taxon>Leptosphaeriaceae</taxon>
        <taxon>Plenodomus</taxon>
        <taxon>Plenodomus lingam/Leptosphaeria maculans species complex</taxon>
    </lineage>
</organism>
<name>E4ZZ10_LEPMJ</name>
<feature type="compositionally biased region" description="Basic residues" evidence="1">
    <location>
        <begin position="1"/>
        <end position="11"/>
    </location>
</feature>